<name>A0A9Q1CWW3_CONCO</name>
<dbReference type="InterPro" id="IPR033490">
    <property type="entry name" value="LRP130"/>
</dbReference>
<keyword evidence="1" id="KW-0677">Repeat</keyword>
<dbReference type="PANTHER" id="PTHR46669">
    <property type="entry name" value="LEUCINE-RICH PPR MOTIF-CONTAINING PROTEIN, MITOCHONDRIAL"/>
    <property type="match status" value="1"/>
</dbReference>
<accession>A0A9Q1CWW3</accession>
<dbReference type="GO" id="GO:0005739">
    <property type="term" value="C:mitochondrion"/>
    <property type="evidence" value="ECO:0007669"/>
    <property type="project" value="TreeGrafter"/>
</dbReference>
<proteinExistence type="predicted"/>
<dbReference type="OrthoDB" id="185373at2759"/>
<feature type="compositionally biased region" description="Basic residues" evidence="3">
    <location>
        <begin position="1135"/>
        <end position="1145"/>
    </location>
</feature>
<evidence type="ECO:0000256" key="1">
    <source>
        <dbReference type="ARBA" id="ARBA00022737"/>
    </source>
</evidence>
<reference evidence="5" key="1">
    <citation type="journal article" date="2023" name="Science">
        <title>Genome structures resolve the early diversification of teleost fishes.</title>
        <authorList>
            <person name="Parey E."/>
            <person name="Louis A."/>
            <person name="Montfort J."/>
            <person name="Bouchez O."/>
            <person name="Roques C."/>
            <person name="Iampietro C."/>
            <person name="Lluch J."/>
            <person name="Castinel A."/>
            <person name="Donnadieu C."/>
            <person name="Desvignes T."/>
            <person name="Floi Bucao C."/>
            <person name="Jouanno E."/>
            <person name="Wen M."/>
            <person name="Mejri S."/>
            <person name="Dirks R."/>
            <person name="Jansen H."/>
            <person name="Henkel C."/>
            <person name="Chen W.J."/>
            <person name="Zahm M."/>
            <person name="Cabau C."/>
            <person name="Klopp C."/>
            <person name="Thompson A.W."/>
            <person name="Robinson-Rechavi M."/>
            <person name="Braasch I."/>
            <person name="Lecointre G."/>
            <person name="Bobe J."/>
            <person name="Postlethwait J.H."/>
            <person name="Berthelot C."/>
            <person name="Roest Crollius H."/>
            <person name="Guiguen Y."/>
        </authorList>
    </citation>
    <scope>NUCLEOTIDE SEQUENCE</scope>
    <source>
        <strain evidence="5">Concon-B</strain>
    </source>
</reference>
<dbReference type="Pfam" id="PF17177">
    <property type="entry name" value="PPR_long"/>
    <property type="match status" value="1"/>
</dbReference>
<comment type="caution">
    <text evidence="5">The sequence shown here is derived from an EMBL/GenBank/DDBJ whole genome shotgun (WGS) entry which is preliminary data.</text>
</comment>
<feature type="repeat" description="PPR" evidence="2">
    <location>
        <begin position="244"/>
        <end position="278"/>
    </location>
</feature>
<keyword evidence="6" id="KW-1185">Reference proteome</keyword>
<dbReference type="InterPro" id="IPR033443">
    <property type="entry name" value="PROP1-like_PPR_dom"/>
</dbReference>
<feature type="region of interest" description="Disordered" evidence="3">
    <location>
        <begin position="1131"/>
        <end position="1169"/>
    </location>
</feature>
<dbReference type="GO" id="GO:0005634">
    <property type="term" value="C:nucleus"/>
    <property type="evidence" value="ECO:0007669"/>
    <property type="project" value="TreeGrafter"/>
</dbReference>
<feature type="repeat" description="PPR" evidence="2">
    <location>
        <begin position="209"/>
        <end position="243"/>
    </location>
</feature>
<dbReference type="PROSITE" id="PS51375">
    <property type="entry name" value="PPR"/>
    <property type="match status" value="3"/>
</dbReference>
<dbReference type="InterPro" id="IPR002885">
    <property type="entry name" value="PPR_rpt"/>
</dbReference>
<evidence type="ECO:0000256" key="2">
    <source>
        <dbReference type="PROSITE-ProRule" id="PRU00708"/>
    </source>
</evidence>
<evidence type="ECO:0000256" key="3">
    <source>
        <dbReference type="SAM" id="MobiDB-lite"/>
    </source>
</evidence>
<dbReference type="AlphaFoldDB" id="A0A9Q1CWW3"/>
<dbReference type="EMBL" id="JAFJMO010000018">
    <property type="protein sequence ID" value="KAJ8250644.1"/>
    <property type="molecule type" value="Genomic_DNA"/>
</dbReference>
<protein>
    <recommendedName>
        <fullName evidence="4">PROP1-like PPR domain-containing protein</fullName>
    </recommendedName>
</protein>
<dbReference type="NCBIfam" id="TIGR00756">
    <property type="entry name" value="PPR"/>
    <property type="match status" value="2"/>
</dbReference>
<feature type="compositionally biased region" description="Basic residues" evidence="3">
    <location>
        <begin position="1153"/>
        <end position="1163"/>
    </location>
</feature>
<feature type="repeat" description="PPR" evidence="2">
    <location>
        <begin position="825"/>
        <end position="859"/>
    </location>
</feature>
<evidence type="ECO:0000259" key="4">
    <source>
        <dbReference type="Pfam" id="PF17177"/>
    </source>
</evidence>
<evidence type="ECO:0000313" key="5">
    <source>
        <dbReference type="EMBL" id="KAJ8250644.1"/>
    </source>
</evidence>
<dbReference type="Pfam" id="PF01535">
    <property type="entry name" value="PPR"/>
    <property type="match status" value="2"/>
</dbReference>
<organism evidence="5 6">
    <name type="scientific">Conger conger</name>
    <name type="common">Conger eel</name>
    <name type="synonym">Muraena conger</name>
    <dbReference type="NCBI Taxonomy" id="82655"/>
    <lineage>
        <taxon>Eukaryota</taxon>
        <taxon>Metazoa</taxon>
        <taxon>Chordata</taxon>
        <taxon>Craniata</taxon>
        <taxon>Vertebrata</taxon>
        <taxon>Euteleostomi</taxon>
        <taxon>Actinopterygii</taxon>
        <taxon>Neopterygii</taxon>
        <taxon>Teleostei</taxon>
        <taxon>Anguilliformes</taxon>
        <taxon>Congridae</taxon>
        <taxon>Conger</taxon>
    </lineage>
</organism>
<dbReference type="GO" id="GO:0070129">
    <property type="term" value="P:regulation of mitochondrial translation"/>
    <property type="evidence" value="ECO:0007669"/>
    <property type="project" value="TreeGrafter"/>
</dbReference>
<gene>
    <name evidence="5" type="ORF">COCON_G00225660</name>
</gene>
<dbReference type="Proteomes" id="UP001152803">
    <property type="component" value="Unassembled WGS sequence"/>
</dbReference>
<dbReference type="PANTHER" id="PTHR46669:SF1">
    <property type="entry name" value="LEUCINE-RICH PPR MOTIF-CONTAINING PROTEIN, MITOCHONDRIAL"/>
    <property type="match status" value="1"/>
</dbReference>
<dbReference type="Gene3D" id="1.25.40.10">
    <property type="entry name" value="Tetratricopeptide repeat domain"/>
    <property type="match status" value="4"/>
</dbReference>
<dbReference type="InterPro" id="IPR011990">
    <property type="entry name" value="TPR-like_helical_dom_sf"/>
</dbReference>
<feature type="domain" description="PROP1-like PPR" evidence="4">
    <location>
        <begin position="232"/>
        <end position="338"/>
    </location>
</feature>
<dbReference type="Pfam" id="PF13812">
    <property type="entry name" value="PPR_3"/>
    <property type="match status" value="1"/>
</dbReference>
<sequence>MSALLRSARLLKSSPISLFQIAGANIRGSALSRLYSGALVGRGVRVNPRQSSFALGVNRFAWPLAAARHTGVAPRQESESRYQGTSVVRARQGMQFDEAVTRLNRIVRRSGRITKTLLMTIFHDSCRSGFPSGNLALLLLRSCGSLLAEVHPSERTEIVHKIWDKLREMGMTYDISHYNTLLKVYLQNEHKFSVTEFLAKMEAAKIQPNRVMYQSLVAVYCQEGDIEGAGKILECMKSAEMPISEAIFNSLITGHSRAGDMESAQDMLEVMKAAGIEPGSESYLALLNAYVEKADMEHFKELLEAMNRSDVFLMDNELMEVLFTLAKAGHHQHIPEILALMSLEHGYLADAMNLCLRLLNLDLEDTVMTFLKTFPLFLNEEGEIGEPGSFLLRHCVYKNKPIEKIQQCCRELQEAQLHSTPLQYSLQCALEANKAGLALQLMKMMKLEEGLPVRPHYFWPLLAQLQKENNKQGALEILKNMEELGVPANVETFQRYILPYYSSTESAYSELKEAGYEVDTADFTAAQLRVESINGNLERVFSLCALEILKNMEELGVPANVETFQRYILPYYSSTESAYSELKLRVESINGNLERVFSLLSSYTLPALNLITFRGSLTTGFRMSSDPDIMAKITALLFKDKRFCLEKSTPNENGSNFVHSLISGMPADEIRAQEEKLRQYLNQLKSMGITIQGHHYKGIHMALNQTNLPQLQQAALELVDLNGINNRPRMPRVATGVKVPLLERKLEEAQAAGEPVGPLLKALISALCENADLTRALELKARHQADMPVQAYISLLNCCCQHDMVEQALSLKAELLEKDPSLVMTDRKYLVLIRALAKRKMLDEAVDLLREMKEKSVPITSKNYSFFHLLNFLALQGDEEGPSNVMCSPPITLHLTKGDYVAALEAVLMCLQQYSLLPRLHDVLCGLVEKGEKEHLQRVMNLVSTEWGERTMLYDLFFAFLQTGRFKEARKIIESPGMIARPGRLQWFAEKCVVGNHVETLDNLVDMTVKLYECDRDDMYNFVFRLCHFNNDWEKALATWTKMQEENVVPRERTQLLLARILKNNGQEVPFVMPEVWYEKFATAFTTLKEAVEKNIPLSAATYTRVIKALLAGATWRAPWWSRTYGGVKNPSRSASHRRAVRYGRRPGASPCRRARPSPRPRPVRGSGALRHAAGIHFETLAARKR</sequence>
<evidence type="ECO:0000313" key="6">
    <source>
        <dbReference type="Proteomes" id="UP001152803"/>
    </source>
</evidence>
<dbReference type="GO" id="GO:0003730">
    <property type="term" value="F:mRNA 3'-UTR binding"/>
    <property type="evidence" value="ECO:0007669"/>
    <property type="project" value="TreeGrafter"/>
</dbReference>